<organism evidence="11 12">
    <name type="scientific">Nesospiza acunhae</name>
    <dbReference type="NCBI Taxonomy" id="381881"/>
    <lineage>
        <taxon>Eukaryota</taxon>
        <taxon>Metazoa</taxon>
        <taxon>Chordata</taxon>
        <taxon>Craniata</taxon>
        <taxon>Vertebrata</taxon>
        <taxon>Euteleostomi</taxon>
        <taxon>Archelosauria</taxon>
        <taxon>Archosauria</taxon>
        <taxon>Dinosauria</taxon>
        <taxon>Saurischia</taxon>
        <taxon>Theropoda</taxon>
        <taxon>Coelurosauria</taxon>
        <taxon>Aves</taxon>
        <taxon>Neognathae</taxon>
        <taxon>Neoaves</taxon>
        <taxon>Telluraves</taxon>
        <taxon>Australaves</taxon>
        <taxon>Passeriformes</taxon>
        <taxon>Thraupidae</taxon>
        <taxon>Nesospiza</taxon>
    </lineage>
</organism>
<evidence type="ECO:0000256" key="8">
    <source>
        <dbReference type="ARBA" id="ARBA00023180"/>
    </source>
</evidence>
<dbReference type="Gene3D" id="3.10.320.10">
    <property type="entry name" value="Class II Histocompatibility Antigen, M Beta Chain, Chain B, domain 1"/>
    <property type="match status" value="1"/>
</dbReference>
<evidence type="ECO:0000256" key="5">
    <source>
        <dbReference type="ARBA" id="ARBA00023130"/>
    </source>
</evidence>
<accession>A0A7K7SDU7</accession>
<dbReference type="AlphaFoldDB" id="A0A7K7SDU7"/>
<dbReference type="Pfam" id="PF00969">
    <property type="entry name" value="MHC_II_beta"/>
    <property type="match status" value="1"/>
</dbReference>
<evidence type="ECO:0000256" key="4">
    <source>
        <dbReference type="ARBA" id="ARBA00022989"/>
    </source>
</evidence>
<dbReference type="InterPro" id="IPR011162">
    <property type="entry name" value="MHC_I/II-like_Ag-recog"/>
</dbReference>
<evidence type="ECO:0000256" key="7">
    <source>
        <dbReference type="ARBA" id="ARBA00023157"/>
    </source>
</evidence>
<protein>
    <submittedName>
        <fullName evidence="11">HB2J protein</fullName>
    </submittedName>
</protein>
<sequence>SPELCAGLTGVFQELKTAECHFINGTEKVRLVERYIYNRQQYAMFDSDVGRYVGFTPHGEKQAQYWNSNRARLLYMRAAVHTLCRYNYEVFRPFTVER</sequence>
<evidence type="ECO:0000256" key="3">
    <source>
        <dbReference type="ARBA" id="ARBA00022859"/>
    </source>
</evidence>
<dbReference type="SUPFAM" id="SSF54452">
    <property type="entry name" value="MHC antigen-recognition domain"/>
    <property type="match status" value="1"/>
</dbReference>
<reference evidence="11 12" key="1">
    <citation type="submission" date="2019-09" db="EMBL/GenBank/DDBJ databases">
        <title>Bird 10,000 Genomes (B10K) Project - Family phase.</title>
        <authorList>
            <person name="Zhang G."/>
        </authorList>
    </citation>
    <scope>NUCLEOTIDE SEQUENCE [LARGE SCALE GENOMIC DNA]</scope>
    <source>
        <strain evidence="11">OUT-0053</strain>
        <tissue evidence="11">Muscle</tissue>
    </source>
</reference>
<dbReference type="PANTHER" id="PTHR19944:SF99">
    <property type="entry name" value="HLA CLASS II HISTOCOMPATIBILITY ANTIGEN, DRB1 BETA CHAIN"/>
    <property type="match status" value="1"/>
</dbReference>
<dbReference type="InterPro" id="IPR050160">
    <property type="entry name" value="MHC/Immunoglobulin"/>
</dbReference>
<dbReference type="InterPro" id="IPR014745">
    <property type="entry name" value="MHC_II_a/b_N"/>
</dbReference>
<keyword evidence="5" id="KW-1064">Adaptive immunity</keyword>
<keyword evidence="2" id="KW-0812">Transmembrane</keyword>
<dbReference type="PANTHER" id="PTHR19944">
    <property type="entry name" value="MHC CLASS II-RELATED"/>
    <property type="match status" value="1"/>
</dbReference>
<keyword evidence="7" id="KW-1015">Disulfide bond</keyword>
<dbReference type="Proteomes" id="UP000549091">
    <property type="component" value="Unassembled WGS sequence"/>
</dbReference>
<dbReference type="EMBL" id="VZSU01005532">
    <property type="protein sequence ID" value="NXA02773.1"/>
    <property type="molecule type" value="Genomic_DNA"/>
</dbReference>
<feature type="non-terminal residue" evidence="11">
    <location>
        <position position="1"/>
    </location>
</feature>
<dbReference type="GO" id="GO:0002250">
    <property type="term" value="P:adaptive immune response"/>
    <property type="evidence" value="ECO:0007669"/>
    <property type="project" value="UniProtKB-KW"/>
</dbReference>
<evidence type="ECO:0000259" key="10">
    <source>
        <dbReference type="SMART" id="SM00921"/>
    </source>
</evidence>
<dbReference type="GO" id="GO:0002504">
    <property type="term" value="P:antigen processing and presentation of peptide or polysaccharide antigen via MHC class II"/>
    <property type="evidence" value="ECO:0007669"/>
    <property type="project" value="UniProtKB-KW"/>
</dbReference>
<name>A0A7K7SDU7_9PASS</name>
<keyword evidence="8" id="KW-0325">Glycoprotein</keyword>
<evidence type="ECO:0000256" key="6">
    <source>
        <dbReference type="ARBA" id="ARBA00023136"/>
    </source>
</evidence>
<keyword evidence="9" id="KW-0491">MHC II</keyword>
<evidence type="ECO:0000256" key="9">
    <source>
        <dbReference type="ARBA" id="ARBA00023182"/>
    </source>
</evidence>
<keyword evidence="12" id="KW-1185">Reference proteome</keyword>
<dbReference type="InterPro" id="IPR000353">
    <property type="entry name" value="MHC_II_b_N"/>
</dbReference>
<comment type="caution">
    <text evidence="11">The sequence shown here is derived from an EMBL/GenBank/DDBJ whole genome shotgun (WGS) entry which is preliminary data.</text>
</comment>
<keyword evidence="4" id="KW-1133">Transmembrane helix</keyword>
<keyword evidence="6" id="KW-0472">Membrane</keyword>
<dbReference type="GO" id="GO:0042613">
    <property type="term" value="C:MHC class II protein complex"/>
    <property type="evidence" value="ECO:0007669"/>
    <property type="project" value="UniProtKB-KW"/>
</dbReference>
<comment type="subcellular location">
    <subcellularLocation>
        <location evidence="1">Membrane</location>
        <topology evidence="1">Single-pass type I membrane protein</topology>
    </subcellularLocation>
</comment>
<gene>
    <name evidence="11" type="primary">H2eb1_1</name>
    <name evidence="11" type="ORF">NESACU_R16618</name>
</gene>
<keyword evidence="3" id="KW-0391">Immunity</keyword>
<evidence type="ECO:0000313" key="12">
    <source>
        <dbReference type="Proteomes" id="UP000549091"/>
    </source>
</evidence>
<evidence type="ECO:0000256" key="2">
    <source>
        <dbReference type="ARBA" id="ARBA00022692"/>
    </source>
</evidence>
<dbReference type="SMART" id="SM00921">
    <property type="entry name" value="MHC_II_beta"/>
    <property type="match status" value="1"/>
</dbReference>
<evidence type="ECO:0000256" key="1">
    <source>
        <dbReference type="ARBA" id="ARBA00004479"/>
    </source>
</evidence>
<evidence type="ECO:0000313" key="11">
    <source>
        <dbReference type="EMBL" id="NXA02773.1"/>
    </source>
</evidence>
<proteinExistence type="predicted"/>
<dbReference type="FunFam" id="3.10.320.10:FF:000001">
    <property type="entry name" value="HLA class II histocompatibility antigen, DRB1-1 beta chain"/>
    <property type="match status" value="1"/>
</dbReference>
<feature type="non-terminal residue" evidence="11">
    <location>
        <position position="98"/>
    </location>
</feature>
<feature type="domain" description="MHC class II beta chain N-terminal" evidence="10">
    <location>
        <begin position="18"/>
        <end position="92"/>
    </location>
</feature>